<proteinExistence type="predicted"/>
<accession>B9F8R6</accession>
<dbReference type="Proteomes" id="UP000007752">
    <property type="component" value="Chromosome 3"/>
</dbReference>
<protein>
    <submittedName>
        <fullName evidence="1">Uncharacterized protein</fullName>
    </submittedName>
</protein>
<dbReference type="AlphaFoldDB" id="B9F8R6"/>
<evidence type="ECO:0000313" key="1">
    <source>
        <dbReference type="EMBL" id="EEE59164.1"/>
    </source>
</evidence>
<gene>
    <name evidence="1" type="ORF">OsJ_11084</name>
</gene>
<reference evidence="1" key="2">
    <citation type="submission" date="2008-12" db="EMBL/GenBank/DDBJ databases">
        <title>Improved gene annotation of the rice (Oryza sativa) genomes.</title>
        <authorList>
            <person name="Wang J."/>
            <person name="Li R."/>
            <person name="Fan W."/>
            <person name="Huang Q."/>
            <person name="Zhang J."/>
            <person name="Zhou Y."/>
            <person name="Hu Y."/>
            <person name="Zi S."/>
            <person name="Li J."/>
            <person name="Ni P."/>
            <person name="Zheng H."/>
            <person name="Zhang Y."/>
            <person name="Zhao M."/>
            <person name="Hao Q."/>
            <person name="McDermott J."/>
            <person name="Samudrala R."/>
            <person name="Kristiansen K."/>
            <person name="Wong G.K.-S."/>
        </authorList>
    </citation>
    <scope>NUCLEOTIDE SEQUENCE</scope>
</reference>
<sequence length="73" mass="8490">MPQEMEEHVYSFHLQRSQLLPDLYLLDPSDLDPIVERRGELESRIEVMRRGRGVGKELKIQGRSDRESSPLIG</sequence>
<dbReference type="EMBL" id="CM000140">
    <property type="protein sequence ID" value="EEE59164.1"/>
    <property type="molecule type" value="Genomic_DNA"/>
</dbReference>
<name>B9F8R6_ORYSJ</name>
<reference evidence="1" key="1">
    <citation type="journal article" date="2005" name="PLoS Biol.">
        <title>The genomes of Oryza sativa: a history of duplications.</title>
        <authorList>
            <person name="Yu J."/>
            <person name="Wang J."/>
            <person name="Lin W."/>
            <person name="Li S."/>
            <person name="Li H."/>
            <person name="Zhou J."/>
            <person name="Ni P."/>
            <person name="Dong W."/>
            <person name="Hu S."/>
            <person name="Zeng C."/>
            <person name="Zhang J."/>
            <person name="Zhang Y."/>
            <person name="Li R."/>
            <person name="Xu Z."/>
            <person name="Li S."/>
            <person name="Li X."/>
            <person name="Zheng H."/>
            <person name="Cong L."/>
            <person name="Lin L."/>
            <person name="Yin J."/>
            <person name="Geng J."/>
            <person name="Li G."/>
            <person name="Shi J."/>
            <person name="Liu J."/>
            <person name="Lv H."/>
            <person name="Li J."/>
            <person name="Wang J."/>
            <person name="Deng Y."/>
            <person name="Ran L."/>
            <person name="Shi X."/>
            <person name="Wang X."/>
            <person name="Wu Q."/>
            <person name="Li C."/>
            <person name="Ren X."/>
            <person name="Wang J."/>
            <person name="Wang X."/>
            <person name="Li D."/>
            <person name="Liu D."/>
            <person name="Zhang X."/>
            <person name="Ji Z."/>
            <person name="Zhao W."/>
            <person name="Sun Y."/>
            <person name="Zhang Z."/>
            <person name="Bao J."/>
            <person name="Han Y."/>
            <person name="Dong L."/>
            <person name="Ji J."/>
            <person name="Chen P."/>
            <person name="Wu S."/>
            <person name="Liu J."/>
            <person name="Xiao Y."/>
            <person name="Bu D."/>
            <person name="Tan J."/>
            <person name="Yang L."/>
            <person name="Ye C."/>
            <person name="Zhang J."/>
            <person name="Xu J."/>
            <person name="Zhou Y."/>
            <person name="Yu Y."/>
            <person name="Zhang B."/>
            <person name="Zhuang S."/>
            <person name="Wei H."/>
            <person name="Liu B."/>
            <person name="Lei M."/>
            <person name="Yu H."/>
            <person name="Li Y."/>
            <person name="Xu H."/>
            <person name="Wei S."/>
            <person name="He X."/>
            <person name="Fang L."/>
            <person name="Zhang Z."/>
            <person name="Zhang Y."/>
            <person name="Huang X."/>
            <person name="Su Z."/>
            <person name="Tong W."/>
            <person name="Li J."/>
            <person name="Tong Z."/>
            <person name="Li S."/>
            <person name="Ye J."/>
            <person name="Wang L."/>
            <person name="Fang L."/>
            <person name="Lei T."/>
            <person name="Chen C."/>
            <person name="Chen H."/>
            <person name="Xu Z."/>
            <person name="Li H."/>
            <person name="Huang H."/>
            <person name="Zhang F."/>
            <person name="Xu H."/>
            <person name="Li N."/>
            <person name="Zhao C."/>
            <person name="Li S."/>
            <person name="Dong L."/>
            <person name="Huang Y."/>
            <person name="Li L."/>
            <person name="Xi Y."/>
            <person name="Qi Q."/>
            <person name="Li W."/>
            <person name="Zhang B."/>
            <person name="Hu W."/>
            <person name="Zhang Y."/>
            <person name="Tian X."/>
            <person name="Jiao Y."/>
            <person name="Liang X."/>
            <person name="Jin J."/>
            <person name="Gao L."/>
            <person name="Zheng W."/>
            <person name="Hao B."/>
            <person name="Liu S."/>
            <person name="Wang W."/>
            <person name="Yuan L."/>
            <person name="Cao M."/>
            <person name="McDermott J."/>
            <person name="Samudrala R."/>
            <person name="Wang J."/>
            <person name="Wong G.K."/>
            <person name="Yang H."/>
        </authorList>
    </citation>
    <scope>NUCLEOTIDE SEQUENCE [LARGE SCALE GENOMIC DNA]</scope>
</reference>
<organism evidence="1">
    <name type="scientific">Oryza sativa subsp. japonica</name>
    <name type="common">Rice</name>
    <dbReference type="NCBI Taxonomy" id="39947"/>
    <lineage>
        <taxon>Eukaryota</taxon>
        <taxon>Viridiplantae</taxon>
        <taxon>Streptophyta</taxon>
        <taxon>Embryophyta</taxon>
        <taxon>Tracheophyta</taxon>
        <taxon>Spermatophyta</taxon>
        <taxon>Magnoliopsida</taxon>
        <taxon>Liliopsida</taxon>
        <taxon>Poales</taxon>
        <taxon>Poaceae</taxon>
        <taxon>BOP clade</taxon>
        <taxon>Oryzoideae</taxon>
        <taxon>Oryzeae</taxon>
        <taxon>Oryzinae</taxon>
        <taxon>Oryza</taxon>
        <taxon>Oryza sativa</taxon>
    </lineage>
</organism>